<keyword evidence="3" id="KW-1185">Reference proteome</keyword>
<feature type="non-terminal residue" evidence="2">
    <location>
        <position position="92"/>
    </location>
</feature>
<accession>A0A2G9TMK4</accession>
<dbReference type="Proteomes" id="UP000230423">
    <property type="component" value="Unassembled WGS sequence"/>
</dbReference>
<dbReference type="EMBL" id="KZ360221">
    <property type="protein sequence ID" value="PIO58702.1"/>
    <property type="molecule type" value="Genomic_DNA"/>
</dbReference>
<gene>
    <name evidence="2" type="ORF">TELCIR_19858</name>
</gene>
<dbReference type="Pfam" id="PF17619">
    <property type="entry name" value="SCVP"/>
    <property type="match status" value="1"/>
</dbReference>
<reference evidence="2 3" key="1">
    <citation type="submission" date="2015-09" db="EMBL/GenBank/DDBJ databases">
        <title>Draft genome of the parasitic nematode Teladorsagia circumcincta isolate WARC Sus (inbred).</title>
        <authorList>
            <person name="Mitreva M."/>
        </authorList>
    </citation>
    <scope>NUCLEOTIDE SEQUENCE [LARGE SCALE GENOMIC DNA]</scope>
    <source>
        <strain evidence="2 3">S</strain>
    </source>
</reference>
<protein>
    <submittedName>
        <fullName evidence="2">Uncharacterized protein</fullName>
    </submittedName>
</protein>
<feature type="compositionally biased region" description="Low complexity" evidence="1">
    <location>
        <begin position="1"/>
        <end position="33"/>
    </location>
</feature>
<sequence length="92" mass="10060">MTTTSGSSTTTASTVSTTTASTTTVSTTTAISTPVHSSSGRKRGFERAQVIVVTNQEFDPERNPSYLETVESEIKKHEEDFGIDWDRDLIDE</sequence>
<evidence type="ECO:0000313" key="3">
    <source>
        <dbReference type="Proteomes" id="UP000230423"/>
    </source>
</evidence>
<proteinExistence type="predicted"/>
<feature type="region of interest" description="Disordered" evidence="1">
    <location>
        <begin position="1"/>
        <end position="45"/>
    </location>
</feature>
<dbReference type="AlphaFoldDB" id="A0A2G9TMK4"/>
<evidence type="ECO:0000313" key="2">
    <source>
        <dbReference type="EMBL" id="PIO58702.1"/>
    </source>
</evidence>
<dbReference type="InterPro" id="IPR035126">
    <property type="entry name" value="SCVP"/>
</dbReference>
<evidence type="ECO:0000256" key="1">
    <source>
        <dbReference type="SAM" id="MobiDB-lite"/>
    </source>
</evidence>
<name>A0A2G9TMK4_TELCI</name>
<organism evidence="2 3">
    <name type="scientific">Teladorsagia circumcincta</name>
    <name type="common">Brown stomach worm</name>
    <name type="synonym">Ostertagia circumcincta</name>
    <dbReference type="NCBI Taxonomy" id="45464"/>
    <lineage>
        <taxon>Eukaryota</taxon>
        <taxon>Metazoa</taxon>
        <taxon>Ecdysozoa</taxon>
        <taxon>Nematoda</taxon>
        <taxon>Chromadorea</taxon>
        <taxon>Rhabditida</taxon>
        <taxon>Rhabditina</taxon>
        <taxon>Rhabditomorpha</taxon>
        <taxon>Strongyloidea</taxon>
        <taxon>Trichostrongylidae</taxon>
        <taxon>Teladorsagia</taxon>
    </lineage>
</organism>